<feature type="domain" description="Periphilin-1 C-terminal" evidence="2">
    <location>
        <begin position="539"/>
        <end position="621"/>
    </location>
</feature>
<feature type="region of interest" description="Disordered" evidence="1">
    <location>
        <begin position="68"/>
        <end position="221"/>
    </location>
</feature>
<feature type="compositionally biased region" description="Polar residues" evidence="1">
    <location>
        <begin position="139"/>
        <end position="158"/>
    </location>
</feature>
<dbReference type="CDD" id="cd22896">
    <property type="entry name" value="periphilin-like"/>
    <property type="match status" value="1"/>
</dbReference>
<feature type="compositionally biased region" description="Basic and acidic residues" evidence="1">
    <location>
        <begin position="124"/>
        <end position="138"/>
    </location>
</feature>
<feature type="compositionally biased region" description="Basic and acidic residues" evidence="1">
    <location>
        <begin position="479"/>
        <end position="492"/>
    </location>
</feature>
<reference evidence="3" key="1">
    <citation type="submission" date="2020-03" db="EMBL/GenBank/DDBJ databases">
        <title>Studies in the Genomics of Life Span.</title>
        <authorList>
            <person name="Glass D."/>
        </authorList>
    </citation>
    <scope>NUCLEOTIDE SEQUENCE</scope>
    <source>
        <strain evidence="3">LTLLF</strain>
        <tissue evidence="3">Muscle</tissue>
    </source>
</reference>
<sequence>MWIGRPQVRGRGGRGGFGGPGGRGSRGGYSGRGAAASLLTFSAAALSGGCEPAAALPPALLCGASIHGQSAEQRPPGPTVCAEQSPSGSTESAEQRPSGHPENTEQRPCGPTESAEQSPSGHPESIEQRLSGHPESTEQRPSGSTESTEQRPSGSTESTEQRPSGHPESTEQRPSGPTESAEQCPSGHPESAEQRPSRNTDTSANAGPGLARPLTSLLAPEVPSKRADVCLRGFLRQQRNGVASKRDEMWSEGRYDYERLPRERAPPRSHASDGYHRVVNVVPKRPPLLDKRPPLLDKRPPLLARPDEGGYSRYYSHVDYREYDEGRSFSHDRRSGPPHRGDDSSYRWTRDDYSTSRQPEHRDMRDGFRRKSFYSSHYSRERSPHKRDAPVFRESPVGRKDSPHSRSGSSLSSRSYSPERSRTHSFHQSQHRKSTRVGASYKRQNEANPGRGKERSIQSLKTSRDTSPSSSSAVSSSKVLDKPSRLTEKELAEAASKWANEKSEKSDENNLTEISEFETGSMAPLFIDQTEEPESNTTDGTELYEDSQLSSRSKAIASKTKEIEQVYRQDCETFGMVVKMLIEKDPSLEKSIQFALRQNLHEIGERCVEELKHFITEYDNSTQDFGDTF</sequence>
<feature type="region of interest" description="Disordered" evidence="1">
    <location>
        <begin position="1"/>
        <end position="32"/>
    </location>
</feature>
<name>A0A8J6FWW0_MICOH</name>
<feature type="compositionally biased region" description="Basic and acidic residues" evidence="1">
    <location>
        <begin position="378"/>
        <end position="404"/>
    </location>
</feature>
<dbReference type="PANTHER" id="PTHR15836:SF4">
    <property type="entry name" value="PERIPHILIN-1"/>
    <property type="match status" value="1"/>
</dbReference>
<evidence type="ECO:0000313" key="4">
    <source>
        <dbReference type="Proteomes" id="UP000710432"/>
    </source>
</evidence>
<dbReference type="Pfam" id="PF25234">
    <property type="entry name" value="Periphilin_C"/>
    <property type="match status" value="1"/>
</dbReference>
<feature type="compositionally biased region" description="Polar residues" evidence="1">
    <location>
        <begin position="82"/>
        <end position="92"/>
    </location>
</feature>
<dbReference type="GO" id="GO:0045892">
    <property type="term" value="P:negative regulation of DNA-templated transcription"/>
    <property type="evidence" value="ECO:0007669"/>
    <property type="project" value="InterPro"/>
</dbReference>
<feature type="compositionally biased region" description="Basic and acidic residues" evidence="1">
    <location>
        <begin position="287"/>
        <end position="314"/>
    </location>
</feature>
<feature type="compositionally biased region" description="Polar residues" evidence="1">
    <location>
        <begin position="172"/>
        <end position="183"/>
    </location>
</feature>
<dbReference type="AlphaFoldDB" id="A0A8J6FWW0"/>
<feature type="compositionally biased region" description="Gly residues" evidence="1">
    <location>
        <begin position="13"/>
        <end position="31"/>
    </location>
</feature>
<feature type="compositionally biased region" description="Basic and acidic residues" evidence="1">
    <location>
        <begin position="261"/>
        <end position="276"/>
    </location>
</feature>
<dbReference type="EMBL" id="JAATJU010027800">
    <property type="protein sequence ID" value="KAH0500134.1"/>
    <property type="molecule type" value="Genomic_DNA"/>
</dbReference>
<comment type="caution">
    <text evidence="3">The sequence shown here is derived from an EMBL/GenBank/DDBJ whole genome shotgun (WGS) entry which is preliminary data.</text>
</comment>
<proteinExistence type="predicted"/>
<evidence type="ECO:0000313" key="3">
    <source>
        <dbReference type="EMBL" id="KAH0500134.1"/>
    </source>
</evidence>
<dbReference type="PANTHER" id="PTHR15836">
    <property type="entry name" value="PERIPHILIN 1"/>
    <property type="match status" value="1"/>
</dbReference>
<feature type="compositionally biased region" description="Basic and acidic residues" evidence="1">
    <location>
        <begin position="93"/>
        <end position="105"/>
    </location>
</feature>
<protein>
    <submittedName>
        <fullName evidence="3">Periphilin-1</fullName>
    </submittedName>
</protein>
<accession>A0A8J6FWW0</accession>
<dbReference type="GO" id="GO:0097355">
    <property type="term" value="P:protein localization to heterochromatin"/>
    <property type="evidence" value="ECO:0007669"/>
    <property type="project" value="TreeGrafter"/>
</dbReference>
<dbReference type="Proteomes" id="UP000710432">
    <property type="component" value="Unassembled WGS sequence"/>
</dbReference>
<feature type="compositionally biased region" description="Basic and acidic residues" evidence="1">
    <location>
        <begin position="499"/>
        <end position="508"/>
    </location>
</feature>
<feature type="region of interest" description="Disordered" evidence="1">
    <location>
        <begin position="326"/>
        <end position="551"/>
    </location>
</feature>
<gene>
    <name evidence="3" type="ORF">LTLLF_202510</name>
</gene>
<dbReference type="GO" id="GO:0005654">
    <property type="term" value="C:nucleoplasm"/>
    <property type="evidence" value="ECO:0007669"/>
    <property type="project" value="TreeGrafter"/>
</dbReference>
<organism evidence="3 4">
    <name type="scientific">Microtus ochrogaster</name>
    <name type="common">Prairie vole</name>
    <dbReference type="NCBI Taxonomy" id="79684"/>
    <lineage>
        <taxon>Eukaryota</taxon>
        <taxon>Metazoa</taxon>
        <taxon>Chordata</taxon>
        <taxon>Craniata</taxon>
        <taxon>Vertebrata</taxon>
        <taxon>Euteleostomi</taxon>
        <taxon>Mammalia</taxon>
        <taxon>Eutheria</taxon>
        <taxon>Euarchontoglires</taxon>
        <taxon>Glires</taxon>
        <taxon>Rodentia</taxon>
        <taxon>Myomorpha</taxon>
        <taxon>Muroidea</taxon>
        <taxon>Cricetidae</taxon>
        <taxon>Arvicolinae</taxon>
        <taxon>Microtus</taxon>
    </lineage>
</organism>
<dbReference type="InterPro" id="IPR028851">
    <property type="entry name" value="Pphln1"/>
</dbReference>
<feature type="compositionally biased region" description="Basic and acidic residues" evidence="1">
    <location>
        <begin position="159"/>
        <end position="171"/>
    </location>
</feature>
<evidence type="ECO:0000256" key="1">
    <source>
        <dbReference type="SAM" id="MobiDB-lite"/>
    </source>
</evidence>
<dbReference type="InterPro" id="IPR057603">
    <property type="entry name" value="Periphilin-1_C"/>
</dbReference>
<feature type="compositionally biased region" description="Low complexity" evidence="1">
    <location>
        <begin position="459"/>
        <end position="478"/>
    </location>
</feature>
<evidence type="ECO:0000259" key="2">
    <source>
        <dbReference type="Pfam" id="PF25234"/>
    </source>
</evidence>
<feature type="compositionally biased region" description="Low complexity" evidence="1">
    <location>
        <begin position="405"/>
        <end position="416"/>
    </location>
</feature>
<feature type="compositionally biased region" description="Basic and acidic residues" evidence="1">
    <location>
        <begin position="326"/>
        <end position="369"/>
    </location>
</feature>
<feature type="region of interest" description="Disordered" evidence="1">
    <location>
        <begin position="261"/>
        <end position="314"/>
    </location>
</feature>
<feature type="compositionally biased region" description="Basic residues" evidence="1">
    <location>
        <begin position="423"/>
        <end position="435"/>
    </location>
</feature>
<dbReference type="GO" id="GO:0045814">
    <property type="term" value="P:negative regulation of gene expression, epigenetic"/>
    <property type="evidence" value="ECO:0007669"/>
    <property type="project" value="TreeGrafter"/>
</dbReference>